<dbReference type="OrthoDB" id="46631at2759"/>
<organism evidence="2 3">
    <name type="scientific">Tribonema minus</name>
    <dbReference type="NCBI Taxonomy" id="303371"/>
    <lineage>
        <taxon>Eukaryota</taxon>
        <taxon>Sar</taxon>
        <taxon>Stramenopiles</taxon>
        <taxon>Ochrophyta</taxon>
        <taxon>PX clade</taxon>
        <taxon>Xanthophyceae</taxon>
        <taxon>Tribonematales</taxon>
        <taxon>Tribonemataceae</taxon>
        <taxon>Tribonema</taxon>
    </lineage>
</organism>
<accession>A0A835Z8D2</accession>
<feature type="region of interest" description="Disordered" evidence="1">
    <location>
        <begin position="522"/>
        <end position="549"/>
    </location>
</feature>
<gene>
    <name evidence="2" type="ORF">JKP88DRAFT_306280</name>
</gene>
<feature type="region of interest" description="Disordered" evidence="1">
    <location>
        <begin position="417"/>
        <end position="438"/>
    </location>
</feature>
<evidence type="ECO:0000313" key="3">
    <source>
        <dbReference type="Proteomes" id="UP000664859"/>
    </source>
</evidence>
<comment type="caution">
    <text evidence="2">The sequence shown here is derived from an EMBL/GenBank/DDBJ whole genome shotgun (WGS) entry which is preliminary data.</text>
</comment>
<feature type="compositionally biased region" description="Gly residues" evidence="1">
    <location>
        <begin position="420"/>
        <end position="434"/>
    </location>
</feature>
<keyword evidence="3" id="KW-1185">Reference proteome</keyword>
<dbReference type="Proteomes" id="UP000664859">
    <property type="component" value="Unassembled WGS sequence"/>
</dbReference>
<feature type="compositionally biased region" description="Low complexity" evidence="1">
    <location>
        <begin position="533"/>
        <end position="549"/>
    </location>
</feature>
<proteinExistence type="predicted"/>
<name>A0A835Z8D2_9STRA</name>
<feature type="compositionally biased region" description="Low complexity" evidence="1">
    <location>
        <begin position="317"/>
        <end position="328"/>
    </location>
</feature>
<reference evidence="2" key="1">
    <citation type="submission" date="2021-02" db="EMBL/GenBank/DDBJ databases">
        <title>First Annotated Genome of the Yellow-green Alga Tribonema minus.</title>
        <authorList>
            <person name="Mahan K.M."/>
        </authorList>
    </citation>
    <scope>NUCLEOTIDE SEQUENCE</scope>
    <source>
        <strain evidence="2">UTEX B ZZ1240</strain>
    </source>
</reference>
<protein>
    <submittedName>
        <fullName evidence="2">Uncharacterized protein</fullName>
    </submittedName>
</protein>
<dbReference type="EMBL" id="JAFCMP010000080">
    <property type="protein sequence ID" value="KAG5187859.1"/>
    <property type="molecule type" value="Genomic_DNA"/>
</dbReference>
<sequence length="836" mass="83004">MVEAAISAAGMQRLALESTLRRLRSENATLAAAALQAFMRSTGIALTALVLRPSADPMHTKLVLTLYDPDGGSDHAVPPPPPPPMIFSPSAPALLAHFRGAAAAAAAAGAVAASNHHGTAANGSAALVNGAAAAAAKAEPCTAVADAVVEAFWRAMWREAGYMAAASLRSAVTDALRAYVASGFDGSSGGSSSGGGGSSGGGAPLTLAPAAFRPTRLLSLYLWGEAGCGKSAFVRAFPACLARALAAHVDPELEVQFNLNQPYGDLDQQLTPRPNNNDLSTMSIVQGRRQTLAQLKPGLVCLSLEEVPPPDPDDDAACSSSSSSARSAAPPPPPHDAVSQRAALSLLARPFRGLRADPSIVTVLTSNYAPSPASAAALAGAPLLAAARVAHVTAVGAAKRAAAAAAAAQRFLNETLRGAGSSGGGSGGGEGSGASGDEERCWELQGLEALDWGEGDMRPVIRRARVIGFAAAALARAASISTPAASGSSSGGTARRAVRCRVQTASAAELVLALSLCERRGSAAQSPLPPPQQQQQQREAPATGTDAAADDGWAPLGVSAVLRGPPWGTLLVERAPGGCGCVTLEEVDPRVARAMERLVGALPEGDLRALEHVLVYLFGGALAPAVVLASDSAVVARIADAVAASGPGVAALRGLDIGSCKVARSLYDAPAAANVRDSIRAARAEARASLDAAAAAAAAAAAPLPLPPAATLNGSPASEALQALVPDGATAPAQAAAAAPAPAATPPAAASLRGATAAAAAVVVIEVAARGADAQLRLRELVEDTPSMAAFSSARSATSKAHLLFCVCIGGSGGSGGGGGGALSPELASRASLVLR</sequence>
<evidence type="ECO:0000313" key="2">
    <source>
        <dbReference type="EMBL" id="KAG5187859.1"/>
    </source>
</evidence>
<evidence type="ECO:0000256" key="1">
    <source>
        <dbReference type="SAM" id="MobiDB-lite"/>
    </source>
</evidence>
<dbReference type="AlphaFoldDB" id="A0A835Z8D2"/>
<feature type="region of interest" description="Disordered" evidence="1">
    <location>
        <begin position="303"/>
        <end position="339"/>
    </location>
</feature>